<feature type="domain" description="Ribosome recycling factor" evidence="7">
    <location>
        <begin position="20"/>
        <end position="182"/>
    </location>
</feature>
<accession>A0A099TZB2</accession>
<dbReference type="InterPro" id="IPR002661">
    <property type="entry name" value="Ribosome_recyc_fac"/>
</dbReference>
<dbReference type="Gene3D" id="1.10.132.20">
    <property type="entry name" value="Ribosome-recycling factor"/>
    <property type="match status" value="1"/>
</dbReference>
<dbReference type="PANTHER" id="PTHR20982">
    <property type="entry name" value="RIBOSOME RECYCLING FACTOR"/>
    <property type="match status" value="1"/>
</dbReference>
<gene>
    <name evidence="6 8" type="primary">frr</name>
    <name evidence="9" type="ORF">LS73_004520</name>
    <name evidence="8" type="ORF">NCTC12714_01232</name>
</gene>
<evidence type="ECO:0000313" key="11">
    <source>
        <dbReference type="Proteomes" id="UP000255139"/>
    </source>
</evidence>
<evidence type="ECO:0000256" key="6">
    <source>
        <dbReference type="HAMAP-Rule" id="MF_00040"/>
    </source>
</evidence>
<dbReference type="InterPro" id="IPR036191">
    <property type="entry name" value="RRF_sf"/>
</dbReference>
<dbReference type="Proteomes" id="UP000029922">
    <property type="component" value="Unassembled WGS sequence"/>
</dbReference>
<dbReference type="FunFam" id="1.10.132.20:FF:000001">
    <property type="entry name" value="Ribosome-recycling factor"/>
    <property type="match status" value="1"/>
</dbReference>
<evidence type="ECO:0000313" key="9">
    <source>
        <dbReference type="EMBL" id="TLE00451.1"/>
    </source>
</evidence>
<dbReference type="Pfam" id="PF01765">
    <property type="entry name" value="RRF"/>
    <property type="match status" value="1"/>
</dbReference>
<evidence type="ECO:0000259" key="7">
    <source>
        <dbReference type="Pfam" id="PF01765"/>
    </source>
</evidence>
<keyword evidence="4 6" id="KW-0648">Protein biosynthesis</keyword>
<name>A0A099TZB2_9HELI</name>
<organism evidence="8 11">
    <name type="scientific">Helicobacter muridarum</name>
    <dbReference type="NCBI Taxonomy" id="216"/>
    <lineage>
        <taxon>Bacteria</taxon>
        <taxon>Pseudomonadati</taxon>
        <taxon>Campylobacterota</taxon>
        <taxon>Epsilonproteobacteria</taxon>
        <taxon>Campylobacterales</taxon>
        <taxon>Helicobacteraceae</taxon>
        <taxon>Helicobacter</taxon>
    </lineage>
</organism>
<evidence type="ECO:0000256" key="5">
    <source>
        <dbReference type="ARBA" id="ARBA00025050"/>
    </source>
</evidence>
<comment type="function">
    <text evidence="5 6">Responsible for the release of ribosomes from messenger RNA at the termination of protein biosynthesis. May increase the efficiency of translation by recycling ribosomes from one round of translation to another.</text>
</comment>
<dbReference type="HAMAP" id="MF_00040">
    <property type="entry name" value="RRF"/>
    <property type="match status" value="1"/>
</dbReference>
<evidence type="ECO:0000313" key="10">
    <source>
        <dbReference type="Proteomes" id="UP000029922"/>
    </source>
</evidence>
<dbReference type="CDD" id="cd00520">
    <property type="entry name" value="RRF"/>
    <property type="match status" value="1"/>
</dbReference>
<dbReference type="InterPro" id="IPR023584">
    <property type="entry name" value="Ribosome_recyc_fac_dom"/>
</dbReference>
<dbReference type="Gene3D" id="3.30.1360.40">
    <property type="match status" value="1"/>
</dbReference>
<dbReference type="EMBL" id="JRPD02000007">
    <property type="protein sequence ID" value="TLE00451.1"/>
    <property type="molecule type" value="Genomic_DNA"/>
</dbReference>
<dbReference type="EMBL" id="UGJE01000002">
    <property type="protein sequence ID" value="STQ86425.1"/>
    <property type="molecule type" value="Genomic_DNA"/>
</dbReference>
<evidence type="ECO:0000256" key="4">
    <source>
        <dbReference type="ARBA" id="ARBA00022917"/>
    </source>
</evidence>
<dbReference type="NCBIfam" id="TIGR00496">
    <property type="entry name" value="frr"/>
    <property type="match status" value="1"/>
</dbReference>
<dbReference type="Proteomes" id="UP000255139">
    <property type="component" value="Unassembled WGS sequence"/>
</dbReference>
<dbReference type="GO" id="GO:0043023">
    <property type="term" value="F:ribosomal large subunit binding"/>
    <property type="evidence" value="ECO:0007669"/>
    <property type="project" value="TreeGrafter"/>
</dbReference>
<dbReference type="RefSeq" id="WP_034558478.1">
    <property type="nucleotide sequence ID" value="NZ_FZML01000020.1"/>
</dbReference>
<comment type="subcellular location">
    <subcellularLocation>
        <location evidence="1 6">Cytoplasm</location>
    </subcellularLocation>
</comment>
<evidence type="ECO:0000313" key="8">
    <source>
        <dbReference type="EMBL" id="STQ86425.1"/>
    </source>
</evidence>
<comment type="similarity">
    <text evidence="2 6">Belongs to the RRF family.</text>
</comment>
<dbReference type="AlphaFoldDB" id="A0A099TZB2"/>
<evidence type="ECO:0000256" key="3">
    <source>
        <dbReference type="ARBA" id="ARBA00022490"/>
    </source>
</evidence>
<dbReference type="SUPFAM" id="SSF55194">
    <property type="entry name" value="Ribosome recycling factor, RRF"/>
    <property type="match status" value="1"/>
</dbReference>
<evidence type="ECO:0000256" key="1">
    <source>
        <dbReference type="ARBA" id="ARBA00004496"/>
    </source>
</evidence>
<dbReference type="PANTHER" id="PTHR20982:SF3">
    <property type="entry name" value="MITOCHONDRIAL RIBOSOME RECYCLING FACTOR PSEUDO 1"/>
    <property type="match status" value="1"/>
</dbReference>
<keyword evidence="3 6" id="KW-0963">Cytoplasm</keyword>
<reference evidence="8 11" key="2">
    <citation type="submission" date="2018-06" db="EMBL/GenBank/DDBJ databases">
        <authorList>
            <consortium name="Pathogen Informatics"/>
            <person name="Doyle S."/>
        </authorList>
    </citation>
    <scope>NUCLEOTIDE SEQUENCE [LARGE SCALE GENOMIC DNA]</scope>
    <source>
        <strain evidence="8 11">NCTC12714</strain>
    </source>
</reference>
<dbReference type="GO" id="GO:0002184">
    <property type="term" value="P:cytoplasmic translational termination"/>
    <property type="evidence" value="ECO:0007669"/>
    <property type="project" value="TreeGrafter"/>
</dbReference>
<evidence type="ECO:0000256" key="2">
    <source>
        <dbReference type="ARBA" id="ARBA00005912"/>
    </source>
</evidence>
<protein>
    <recommendedName>
        <fullName evidence="6">Ribosome-recycling factor</fullName>
        <shortName evidence="6">RRF</shortName>
    </recommendedName>
    <alternativeName>
        <fullName evidence="6">Ribosome-releasing factor</fullName>
    </alternativeName>
</protein>
<dbReference type="OrthoDB" id="9804006at2"/>
<sequence length="185" mass="21151">MLQNIYKDTRDSMQKSLSALQRDFNTLRSNRVSVSILDNIRIDYYGSSTPLSQVATILAQDANTIIITPWEKPLIKDIEKSIQEANIGVNPNTSADSIKLFFPPMTSEQRKEIAKQARTMGEKIKVALRNIRQESNNTIKKLEKDKSITIDESKKGMDEIQKITDEYNKKAESMVKTKEEEIIKI</sequence>
<dbReference type="GO" id="GO:0005829">
    <property type="term" value="C:cytosol"/>
    <property type="evidence" value="ECO:0007669"/>
    <property type="project" value="GOC"/>
</dbReference>
<proteinExistence type="inferred from homology"/>
<dbReference type="FunFam" id="3.30.1360.40:FF:000001">
    <property type="entry name" value="Ribosome-recycling factor"/>
    <property type="match status" value="1"/>
</dbReference>
<keyword evidence="11" id="KW-1185">Reference proteome</keyword>
<reference evidence="9 10" key="1">
    <citation type="journal article" date="2014" name="Genome Announc.">
        <title>Draft genome sequences of eight enterohepatic helicobacter species isolated from both laboratory and wild rodents.</title>
        <authorList>
            <person name="Sheh A."/>
            <person name="Shen Z."/>
            <person name="Fox J.G."/>
        </authorList>
    </citation>
    <scope>NUCLEOTIDE SEQUENCE [LARGE SCALE GENOMIC DNA]</scope>
    <source>
        <strain evidence="9 10">ST1</strain>
    </source>
</reference>
<dbReference type="STRING" id="216.LS73_06850"/>